<evidence type="ECO:0000313" key="2">
    <source>
        <dbReference type="EMBL" id="VUS32357.1"/>
    </source>
</evidence>
<dbReference type="Proteomes" id="UP000318370">
    <property type="component" value="Unassembled WGS sequence"/>
</dbReference>
<gene>
    <name evidence="2" type="ORF">SB6408_00463</name>
</gene>
<dbReference type="InterPro" id="IPR052755">
    <property type="entry name" value="Lysozyme_Inhibitor_LprI"/>
</dbReference>
<proteinExistence type="predicted"/>
<evidence type="ECO:0008006" key="4">
    <source>
        <dbReference type="Google" id="ProtNLM"/>
    </source>
</evidence>
<name>A0A564HKQ7_9ENTR</name>
<protein>
    <recommendedName>
        <fullName evidence="4">Lysozyme inhibitor LprI N-terminal domain-containing protein</fullName>
    </recommendedName>
</protein>
<feature type="chain" id="PRO_5022212225" description="Lysozyme inhibitor LprI N-terminal domain-containing protein" evidence="1">
    <location>
        <begin position="29"/>
        <end position="426"/>
    </location>
</feature>
<dbReference type="AlphaFoldDB" id="A0A564HKQ7"/>
<reference evidence="2 3" key="1">
    <citation type="submission" date="2019-07" db="EMBL/GenBank/DDBJ databases">
        <authorList>
            <person name="Brisse S."/>
            <person name="Rodrigues C."/>
            <person name="Thorpe H."/>
        </authorList>
    </citation>
    <scope>NUCLEOTIDE SEQUENCE [LARGE SCALE GENOMIC DNA]</scope>
    <source>
        <strain evidence="2">SB6408</strain>
    </source>
</reference>
<accession>A0A564HKQ7</accession>
<dbReference type="PANTHER" id="PTHR37549:SF1">
    <property type="entry name" value="LIPOPROTEIN LPRI"/>
    <property type="match status" value="1"/>
</dbReference>
<dbReference type="EMBL" id="CABGHF010000001">
    <property type="protein sequence ID" value="VUS32357.1"/>
    <property type="molecule type" value="Genomic_DNA"/>
</dbReference>
<sequence length="426" mass="48911">MKLTCLSNNAKKIICSLGVFIMSLPAGAAGFDCSAQNLNKTELTICNDTYLSSVDNVLNLFFTSALNNSINHGTLFREQRQWVKERNQCGDDISCIKEKYVARNKDLTAILPFRNVDDVFNRDGDLLDPPMAQNLQNKNGFIITEDRWRVKAIVPEWVISSRNYKLDDSDWRVLTHRVVNGDLVIYFLVSGREGDKQVNNIIRVENGWKSLIVAHYEYSYRDDVMIKYDPGSTDSIVYSVFQRPDPELVDSTDYTVETYTLDPTSDKVEKTQSTSRSEASLKKEAWVGYCETQECTSRVASPDGKWRLASRDDYDEGMFYFPADRPDQGINVFLAQGETSKGNDFEYMRNYAWGDENSFYFDNDGGYACIWKTDIKNKTTQRILPVEGMLQPYYLNYNGEDLVVATYRTYSAEKKGQHYEIYIAKK</sequence>
<evidence type="ECO:0000313" key="3">
    <source>
        <dbReference type="Proteomes" id="UP000318370"/>
    </source>
</evidence>
<feature type="signal peptide" evidence="1">
    <location>
        <begin position="1"/>
        <end position="28"/>
    </location>
</feature>
<evidence type="ECO:0000256" key="1">
    <source>
        <dbReference type="SAM" id="SignalP"/>
    </source>
</evidence>
<dbReference type="GO" id="GO:0005576">
    <property type="term" value="C:extracellular region"/>
    <property type="evidence" value="ECO:0007669"/>
    <property type="project" value="TreeGrafter"/>
</dbReference>
<dbReference type="PANTHER" id="PTHR37549">
    <property type="entry name" value="LIPOPROTEIN LPRI"/>
    <property type="match status" value="1"/>
</dbReference>
<organism evidence="2 3">
    <name type="scientific">Klebsiella spallanzanii</name>
    <dbReference type="NCBI Taxonomy" id="2587528"/>
    <lineage>
        <taxon>Bacteria</taxon>
        <taxon>Pseudomonadati</taxon>
        <taxon>Pseudomonadota</taxon>
        <taxon>Gammaproteobacteria</taxon>
        <taxon>Enterobacterales</taxon>
        <taxon>Enterobacteriaceae</taxon>
        <taxon>Klebsiella/Raoultella group</taxon>
        <taxon>Klebsiella</taxon>
    </lineage>
</organism>
<keyword evidence="1" id="KW-0732">Signal</keyword>